<comment type="caution">
    <text evidence="2">The sequence shown here is derived from an EMBL/GenBank/DDBJ whole genome shotgun (WGS) entry which is preliminary data.</text>
</comment>
<evidence type="ECO:0000313" key="3">
    <source>
        <dbReference type="Proteomes" id="UP000319296"/>
    </source>
</evidence>
<protein>
    <submittedName>
        <fullName evidence="2">PIN domain-containing protein</fullName>
    </submittedName>
</protein>
<dbReference type="AlphaFoldDB" id="A0A519BPC3"/>
<evidence type="ECO:0000259" key="1">
    <source>
        <dbReference type="Pfam" id="PF01850"/>
    </source>
</evidence>
<evidence type="ECO:0000313" key="2">
    <source>
        <dbReference type="EMBL" id="RZD19118.1"/>
    </source>
</evidence>
<dbReference type="InterPro" id="IPR002716">
    <property type="entry name" value="PIN_dom"/>
</dbReference>
<gene>
    <name evidence="2" type="ORF">EVG15_03160</name>
</gene>
<dbReference type="Pfam" id="PF01850">
    <property type="entry name" value="PIN"/>
    <property type="match status" value="1"/>
</dbReference>
<dbReference type="EMBL" id="SGBB01000003">
    <property type="protein sequence ID" value="RZD19118.1"/>
    <property type="molecule type" value="Genomic_DNA"/>
</dbReference>
<accession>A0A519BPC3</accession>
<organism evidence="2 3">
    <name type="scientific">Candidatus Acididesulfobacter diazotrophicus</name>
    <dbReference type="NCBI Taxonomy" id="2597226"/>
    <lineage>
        <taxon>Bacteria</taxon>
        <taxon>Deltaproteobacteria</taxon>
        <taxon>Candidatus Acidulodesulfobacterales</taxon>
        <taxon>Candidatus Acididesulfobacter</taxon>
    </lineage>
</organism>
<dbReference type="InterPro" id="IPR029060">
    <property type="entry name" value="PIN-like_dom_sf"/>
</dbReference>
<dbReference type="SUPFAM" id="SSF88723">
    <property type="entry name" value="PIN domain-like"/>
    <property type="match status" value="1"/>
</dbReference>
<dbReference type="Proteomes" id="UP000319296">
    <property type="component" value="Unassembled WGS sequence"/>
</dbReference>
<feature type="domain" description="PIN" evidence="1">
    <location>
        <begin position="9"/>
        <end position="129"/>
    </location>
</feature>
<sequence>MVGENKLKVYIDTSALNRIFDDQTHPRIYLESSAVLILFEFIEKEIIQLISSDVLLYENSRNPFEERKIFVSSVISKAKKFVEINTDILKKAKDIENTGIKGLDSIHLACAEISRTDYFVTCDDRIIKKYNGKPSVFNPIDFVNDVLLKIIEV</sequence>
<reference evidence="2 3" key="1">
    <citation type="journal article" date="2019" name="ISME J.">
        <title>Insights into ecological role of a new deltaproteobacterial order Candidatus Acidulodesulfobacterales by metagenomics and metatranscriptomics.</title>
        <authorList>
            <person name="Tan S."/>
            <person name="Liu J."/>
            <person name="Fang Y."/>
            <person name="Hedlund B.P."/>
            <person name="Lian Z.H."/>
            <person name="Huang L.Y."/>
            <person name="Li J.T."/>
            <person name="Huang L.N."/>
            <person name="Li W.J."/>
            <person name="Jiang H.C."/>
            <person name="Dong H.L."/>
            <person name="Shu W.S."/>
        </authorList>
    </citation>
    <scope>NUCLEOTIDE SEQUENCE [LARGE SCALE GENOMIC DNA]</scope>
    <source>
        <strain evidence="2">AP1</strain>
    </source>
</reference>
<proteinExistence type="predicted"/>
<name>A0A519BPC3_9DELT</name>
<dbReference type="Gene3D" id="3.40.50.1010">
    <property type="entry name" value="5'-nuclease"/>
    <property type="match status" value="1"/>
</dbReference>